<dbReference type="EMBL" id="CM023476">
    <property type="protein sequence ID" value="KAH7941188.1"/>
    <property type="molecule type" value="Genomic_DNA"/>
</dbReference>
<gene>
    <name evidence="1" type="ORF">HPB49_010876</name>
</gene>
<accession>A0ACB8CEI0</accession>
<protein>
    <submittedName>
        <fullName evidence="1">Uncharacterized protein</fullName>
    </submittedName>
</protein>
<comment type="caution">
    <text evidence="1">The sequence shown here is derived from an EMBL/GenBank/DDBJ whole genome shotgun (WGS) entry which is preliminary data.</text>
</comment>
<evidence type="ECO:0000313" key="2">
    <source>
        <dbReference type="Proteomes" id="UP000821865"/>
    </source>
</evidence>
<organism evidence="1 2">
    <name type="scientific">Dermacentor silvarum</name>
    <name type="common">Tick</name>
    <dbReference type="NCBI Taxonomy" id="543639"/>
    <lineage>
        <taxon>Eukaryota</taxon>
        <taxon>Metazoa</taxon>
        <taxon>Ecdysozoa</taxon>
        <taxon>Arthropoda</taxon>
        <taxon>Chelicerata</taxon>
        <taxon>Arachnida</taxon>
        <taxon>Acari</taxon>
        <taxon>Parasitiformes</taxon>
        <taxon>Ixodida</taxon>
        <taxon>Ixodoidea</taxon>
        <taxon>Ixodidae</taxon>
        <taxon>Rhipicephalinae</taxon>
        <taxon>Dermacentor</taxon>
    </lineage>
</organism>
<sequence>MAVVLSEIDEDSDLFPLQWRCWRIDWMGRKELGVQNLLYEELLKTDLDEYWRLLRVSRKQFLQLLSRVEPRIRREDTIMRLSISAEALLQVTLWYLDSGAPGVEAKLLGSEPEFHDFTDDPASVLPPAFGVHGSRRRNAEGKPYLLLCCDTLAELRMILKKQAAS</sequence>
<dbReference type="Proteomes" id="UP000821865">
    <property type="component" value="Chromosome 7"/>
</dbReference>
<proteinExistence type="predicted"/>
<evidence type="ECO:0000313" key="1">
    <source>
        <dbReference type="EMBL" id="KAH7941188.1"/>
    </source>
</evidence>
<name>A0ACB8CEI0_DERSI</name>
<reference evidence="1" key="1">
    <citation type="submission" date="2020-05" db="EMBL/GenBank/DDBJ databases">
        <title>Large-scale comparative analyses of tick genomes elucidate their genetic diversity and vector capacities.</title>
        <authorList>
            <person name="Jia N."/>
            <person name="Wang J."/>
            <person name="Shi W."/>
            <person name="Du L."/>
            <person name="Sun Y."/>
            <person name="Zhan W."/>
            <person name="Jiang J."/>
            <person name="Wang Q."/>
            <person name="Zhang B."/>
            <person name="Ji P."/>
            <person name="Sakyi L.B."/>
            <person name="Cui X."/>
            <person name="Yuan T."/>
            <person name="Jiang B."/>
            <person name="Yang W."/>
            <person name="Lam T.T.-Y."/>
            <person name="Chang Q."/>
            <person name="Ding S."/>
            <person name="Wang X."/>
            <person name="Zhu J."/>
            <person name="Ruan X."/>
            <person name="Zhao L."/>
            <person name="Wei J."/>
            <person name="Que T."/>
            <person name="Du C."/>
            <person name="Cheng J."/>
            <person name="Dai P."/>
            <person name="Han X."/>
            <person name="Huang E."/>
            <person name="Gao Y."/>
            <person name="Liu J."/>
            <person name="Shao H."/>
            <person name="Ye R."/>
            <person name="Li L."/>
            <person name="Wei W."/>
            <person name="Wang X."/>
            <person name="Wang C."/>
            <person name="Yang T."/>
            <person name="Huo Q."/>
            <person name="Li W."/>
            <person name="Guo W."/>
            <person name="Chen H."/>
            <person name="Zhou L."/>
            <person name="Ni X."/>
            <person name="Tian J."/>
            <person name="Zhou Y."/>
            <person name="Sheng Y."/>
            <person name="Liu T."/>
            <person name="Pan Y."/>
            <person name="Xia L."/>
            <person name="Li J."/>
            <person name="Zhao F."/>
            <person name="Cao W."/>
        </authorList>
    </citation>
    <scope>NUCLEOTIDE SEQUENCE</scope>
    <source>
        <strain evidence="1">Dsil-2018</strain>
    </source>
</reference>
<keyword evidence="2" id="KW-1185">Reference proteome</keyword>